<evidence type="ECO:0000256" key="1">
    <source>
        <dbReference type="ARBA" id="ARBA00022679"/>
    </source>
</evidence>
<keyword evidence="3 4" id="KW-0418">Kinase</keyword>
<reference evidence="6" key="1">
    <citation type="submission" date="2019-06" db="EMBL/GenBank/DDBJ databases">
        <title>G10K-VGP Goodes thornscrub tortoise genome, primary haplotype.</title>
        <authorList>
            <person name="Murphy B."/>
            <person name="Edwards T."/>
            <person name="Rhie A."/>
            <person name="Koren S."/>
            <person name="Phillippy A."/>
            <person name="Fedrigo O."/>
            <person name="Haase B."/>
            <person name="Mountcastle J."/>
            <person name="Lewin H."/>
            <person name="Damas J."/>
            <person name="Howe K."/>
            <person name="Formenti G."/>
            <person name="Myers G."/>
            <person name="Durbin R."/>
            <person name="Jarvis E.D."/>
        </authorList>
    </citation>
    <scope>NUCLEOTIDE SEQUENCE [LARGE SCALE GENOMIC DNA]</scope>
</reference>
<dbReference type="Ensembl" id="ENSGEVT00005028158.1">
    <property type="protein sequence ID" value="ENSGEVP00005026758.1"/>
    <property type="gene ID" value="ENSGEVG00005018958.1"/>
</dbReference>
<reference evidence="6" key="2">
    <citation type="submission" date="2025-08" db="UniProtKB">
        <authorList>
            <consortium name="Ensembl"/>
        </authorList>
    </citation>
    <scope>IDENTIFICATION</scope>
</reference>
<dbReference type="AlphaFoldDB" id="A0A8C4YLF4"/>
<name>A0A8C4YLF4_9SAUR</name>
<dbReference type="GeneTree" id="ENSGT00940000158325"/>
<evidence type="ECO:0000313" key="7">
    <source>
        <dbReference type="Proteomes" id="UP000694390"/>
    </source>
</evidence>
<dbReference type="GO" id="GO:0019205">
    <property type="term" value="F:nucleobase-containing compound kinase activity"/>
    <property type="evidence" value="ECO:0007669"/>
    <property type="project" value="InterPro"/>
</dbReference>
<proteinExistence type="inferred from homology"/>
<dbReference type="Gene3D" id="3.40.50.300">
    <property type="entry name" value="P-loop containing nucleotide triphosphate hydrolases"/>
    <property type="match status" value="1"/>
</dbReference>
<dbReference type="PRINTS" id="PR00094">
    <property type="entry name" value="ADENYLTKNASE"/>
</dbReference>
<dbReference type="Pfam" id="PF00406">
    <property type="entry name" value="ADK"/>
    <property type="match status" value="1"/>
</dbReference>
<accession>A0A8C4YLF4</accession>
<protein>
    <recommendedName>
        <fullName evidence="8">Nucleoside-diphosphate kinase</fullName>
    </recommendedName>
</protein>
<keyword evidence="5" id="KW-1133">Transmembrane helix</keyword>
<dbReference type="Proteomes" id="UP000694390">
    <property type="component" value="Chromosome 16"/>
</dbReference>
<evidence type="ECO:0000256" key="4">
    <source>
        <dbReference type="RuleBase" id="RU003330"/>
    </source>
</evidence>
<keyword evidence="5" id="KW-0812">Transmembrane</keyword>
<dbReference type="InterPro" id="IPR000850">
    <property type="entry name" value="Adenylat/UMP-CMP_kin"/>
</dbReference>
<organism evidence="6 7">
    <name type="scientific">Gopherus evgoodei</name>
    <name type="common">Goodes thornscrub tortoise</name>
    <dbReference type="NCBI Taxonomy" id="1825980"/>
    <lineage>
        <taxon>Eukaryota</taxon>
        <taxon>Metazoa</taxon>
        <taxon>Chordata</taxon>
        <taxon>Craniata</taxon>
        <taxon>Vertebrata</taxon>
        <taxon>Euteleostomi</taxon>
        <taxon>Archelosauria</taxon>
        <taxon>Testudinata</taxon>
        <taxon>Testudines</taxon>
        <taxon>Cryptodira</taxon>
        <taxon>Durocryptodira</taxon>
        <taxon>Testudinoidea</taxon>
        <taxon>Testudinidae</taxon>
        <taxon>Gopherus</taxon>
    </lineage>
</organism>
<evidence type="ECO:0000313" key="6">
    <source>
        <dbReference type="Ensembl" id="ENSGEVP00005026758.1"/>
    </source>
</evidence>
<reference evidence="6" key="3">
    <citation type="submission" date="2025-09" db="UniProtKB">
        <authorList>
            <consortium name="Ensembl"/>
        </authorList>
    </citation>
    <scope>IDENTIFICATION</scope>
</reference>
<evidence type="ECO:0000256" key="3">
    <source>
        <dbReference type="ARBA" id="ARBA00022777"/>
    </source>
</evidence>
<keyword evidence="1 4" id="KW-0808">Transferase</keyword>
<feature type="transmembrane region" description="Helical" evidence="5">
    <location>
        <begin position="184"/>
        <end position="205"/>
    </location>
</feature>
<dbReference type="PANTHER" id="PTHR23359">
    <property type="entry name" value="NUCLEOTIDE KINASE"/>
    <property type="match status" value="1"/>
</dbReference>
<dbReference type="GO" id="GO:0006139">
    <property type="term" value="P:nucleobase-containing compound metabolic process"/>
    <property type="evidence" value="ECO:0007669"/>
    <property type="project" value="InterPro"/>
</dbReference>
<dbReference type="OrthoDB" id="6436361at2759"/>
<comment type="similarity">
    <text evidence="4">Belongs to the adenylate kinase family.</text>
</comment>
<dbReference type="GO" id="GO:0005524">
    <property type="term" value="F:ATP binding"/>
    <property type="evidence" value="ECO:0007669"/>
    <property type="project" value="InterPro"/>
</dbReference>
<dbReference type="SUPFAM" id="SSF52540">
    <property type="entry name" value="P-loop containing nucleoside triphosphate hydrolases"/>
    <property type="match status" value="1"/>
</dbReference>
<dbReference type="InterPro" id="IPR027417">
    <property type="entry name" value="P-loop_NTPase"/>
</dbReference>
<evidence type="ECO:0000256" key="2">
    <source>
        <dbReference type="ARBA" id="ARBA00022741"/>
    </source>
</evidence>
<keyword evidence="2" id="KW-0547">Nucleotide-binding</keyword>
<keyword evidence="5" id="KW-0472">Membrane</keyword>
<evidence type="ECO:0000256" key="5">
    <source>
        <dbReference type="SAM" id="Phobius"/>
    </source>
</evidence>
<keyword evidence="7" id="KW-1185">Reference proteome</keyword>
<sequence>MLHCFAGGWKGLIHKYVLSTLRSWNGRRWRRIIIPLRTAASSSISPPFLMILEGIWLLSQLHMLLLVPLMPAANASLTLSCFSGGPGSGKGTQSTKMASHFGFVCISVGEILRNQLTHHATSNRKWELIAKIIANGELAPPVSPGQSFLSPLQRSLRGHPSMPQETPAFCTQGPPSSHQLGMTFWSLLSWAGFSPAVYLVVFLACSNQRLRQHLEKRAQEQGRPDDNAHAIDRRVETFKQNIPLIVKYYQEKSIIFRVSSMVQERLFPHGIDAAGESRAPSAQSG</sequence>
<evidence type="ECO:0008006" key="8">
    <source>
        <dbReference type="Google" id="ProtNLM"/>
    </source>
</evidence>